<keyword evidence="5 8" id="KW-0808">Transferase</keyword>
<dbReference type="GO" id="GO:0046872">
    <property type="term" value="F:metal ion binding"/>
    <property type="evidence" value="ECO:0007669"/>
    <property type="project" value="UniProtKB-UniRule"/>
</dbReference>
<dbReference type="Proteomes" id="UP000583800">
    <property type="component" value="Unassembled WGS sequence"/>
</dbReference>
<dbReference type="RefSeq" id="WP_185089875.1">
    <property type="nucleotide sequence ID" value="NZ_JACHJB010000005.1"/>
</dbReference>
<proteinExistence type="inferred from homology"/>
<dbReference type="InterPro" id="IPR036688">
    <property type="entry name" value="MoeA_C_domain_IV_sf"/>
</dbReference>
<dbReference type="SMART" id="SM00852">
    <property type="entry name" value="MoCF_biosynth"/>
    <property type="match status" value="1"/>
</dbReference>
<sequence>MPVKPHHHPHSHGGAGGRPSCRGVAWEEARRIAVAAARALIVGNAPPPHSPDVPIGGSPVQGPDAGGRSVPGAPVVVPLVEALGCRLALPLRASVAVPGADVAAMDGYAVGGEPPWRVVGRVLAGGRPYGCPLRAGEAVEIATGAPVPDGTSAVLRHEDALVRPGAPTCASPSAPGPASSPDPGRDGWAGERGGAPSPEWVWGRGPLEAGRHVRRRGEDVAEGAVVLEAGVAVTPVVLALAAGLGHDTLPVRPRPAVSVLVTGDEVVHEGVPGPGRVRDAIGPFLPGLVEWAGGRVVASDHLPDGQEPLLRALSPPARLEPPRPGRTAPPSPPSHVGRADPRLPPPPPWARAGAVRVVVVCGASSKGPADHLRAVLDRLGAEVLVDGVAVRPGHPQLLARLRCGTLVVGLPGNPYAALGAALTLLVPILRTLTGATRAGSAGTLAAVRPHPEDTRLVAVRRRGDQAVPVGHDRPGSLWGAALADALAVVPPGWRGEPVELIELPGRG</sequence>
<gene>
    <name evidence="8" type="ORF">FHU36_008725</name>
</gene>
<comment type="similarity">
    <text evidence="2 5">Belongs to the MoeA family.</text>
</comment>
<evidence type="ECO:0000256" key="5">
    <source>
        <dbReference type="RuleBase" id="RU365090"/>
    </source>
</evidence>
<keyword evidence="5" id="KW-0460">Magnesium</keyword>
<dbReference type="InterPro" id="IPR001453">
    <property type="entry name" value="MoaB/Mog_dom"/>
</dbReference>
<feature type="region of interest" description="Disordered" evidence="6">
    <location>
        <begin position="314"/>
        <end position="348"/>
    </location>
</feature>
<comment type="pathway">
    <text evidence="5">Cofactor biosynthesis; molybdopterin biosynthesis.</text>
</comment>
<dbReference type="InterPro" id="IPR038987">
    <property type="entry name" value="MoeA-like"/>
</dbReference>
<evidence type="ECO:0000259" key="7">
    <source>
        <dbReference type="SMART" id="SM00852"/>
    </source>
</evidence>
<organism evidence="8 9">
    <name type="scientific">Nonomuraea muscovyensis</name>
    <dbReference type="NCBI Taxonomy" id="1124761"/>
    <lineage>
        <taxon>Bacteria</taxon>
        <taxon>Bacillati</taxon>
        <taxon>Actinomycetota</taxon>
        <taxon>Actinomycetes</taxon>
        <taxon>Streptosporangiales</taxon>
        <taxon>Streptosporangiaceae</taxon>
        <taxon>Nonomuraea</taxon>
    </lineage>
</organism>
<feature type="compositionally biased region" description="Basic residues" evidence="6">
    <location>
        <begin position="1"/>
        <end position="11"/>
    </location>
</feature>
<dbReference type="SUPFAM" id="SSF53218">
    <property type="entry name" value="Molybdenum cofactor biosynthesis proteins"/>
    <property type="match status" value="2"/>
</dbReference>
<feature type="compositionally biased region" description="Pro residues" evidence="6">
    <location>
        <begin position="318"/>
        <end position="333"/>
    </location>
</feature>
<keyword evidence="3 5" id="KW-0500">Molybdenum</keyword>
<dbReference type="PANTHER" id="PTHR10192:SF5">
    <property type="entry name" value="GEPHYRIN"/>
    <property type="match status" value="1"/>
</dbReference>
<dbReference type="Gene3D" id="3.90.105.10">
    <property type="entry name" value="Molybdopterin biosynthesis moea protein, domain 2"/>
    <property type="match status" value="1"/>
</dbReference>
<comment type="caution">
    <text evidence="8">The sequence shown here is derived from an EMBL/GenBank/DDBJ whole genome shotgun (WGS) entry which is preliminary data.</text>
</comment>
<evidence type="ECO:0000313" key="9">
    <source>
        <dbReference type="Proteomes" id="UP000583800"/>
    </source>
</evidence>
<dbReference type="SUPFAM" id="SSF63882">
    <property type="entry name" value="MoeA N-terminal region -like"/>
    <property type="match status" value="1"/>
</dbReference>
<reference evidence="8 9" key="1">
    <citation type="submission" date="2020-08" db="EMBL/GenBank/DDBJ databases">
        <title>Sequencing the genomes of 1000 actinobacteria strains.</title>
        <authorList>
            <person name="Klenk H.-P."/>
        </authorList>
    </citation>
    <scope>NUCLEOTIDE SEQUENCE [LARGE SCALE GENOMIC DNA]</scope>
    <source>
        <strain evidence="8 9">DSM 45913</strain>
    </source>
</reference>
<evidence type="ECO:0000256" key="4">
    <source>
        <dbReference type="ARBA" id="ARBA00047317"/>
    </source>
</evidence>
<keyword evidence="5" id="KW-0501">Molybdenum cofactor biosynthesis</keyword>
<evidence type="ECO:0000256" key="3">
    <source>
        <dbReference type="ARBA" id="ARBA00022505"/>
    </source>
</evidence>
<dbReference type="GO" id="GO:0006777">
    <property type="term" value="P:Mo-molybdopterin cofactor biosynthetic process"/>
    <property type="evidence" value="ECO:0007669"/>
    <property type="project" value="UniProtKB-UniRule"/>
</dbReference>
<dbReference type="Pfam" id="PF03453">
    <property type="entry name" value="MoeA_N"/>
    <property type="match status" value="1"/>
</dbReference>
<dbReference type="GO" id="GO:0005829">
    <property type="term" value="C:cytosol"/>
    <property type="evidence" value="ECO:0007669"/>
    <property type="project" value="TreeGrafter"/>
</dbReference>
<feature type="region of interest" description="Disordered" evidence="6">
    <location>
        <begin position="1"/>
        <end position="21"/>
    </location>
</feature>
<dbReference type="UniPathway" id="UPA00344"/>
<dbReference type="AlphaFoldDB" id="A0A7X0F2Z6"/>
<feature type="region of interest" description="Disordered" evidence="6">
    <location>
        <begin position="45"/>
        <end position="67"/>
    </location>
</feature>
<dbReference type="Gene3D" id="3.40.980.10">
    <property type="entry name" value="MoaB/Mog-like domain"/>
    <property type="match status" value="2"/>
</dbReference>
<keyword evidence="5" id="KW-0479">Metal-binding</keyword>
<protein>
    <recommendedName>
        <fullName evidence="5">Molybdopterin molybdenumtransferase</fullName>
        <ecNumber evidence="5">2.10.1.1</ecNumber>
    </recommendedName>
</protein>
<dbReference type="EMBL" id="JACHJB010000005">
    <property type="protein sequence ID" value="MBB6352129.1"/>
    <property type="molecule type" value="Genomic_DNA"/>
</dbReference>
<comment type="function">
    <text evidence="1 5">Catalyzes the insertion of molybdate into adenylated molybdopterin with the concomitant release of AMP.</text>
</comment>
<name>A0A7X0F2Z6_9ACTN</name>
<evidence type="ECO:0000313" key="8">
    <source>
        <dbReference type="EMBL" id="MBB6352129.1"/>
    </source>
</evidence>
<dbReference type="InterPro" id="IPR036135">
    <property type="entry name" value="MoeA_linker/N_sf"/>
</dbReference>
<comment type="cofactor">
    <cofactor evidence="5">
        <name>Mg(2+)</name>
        <dbReference type="ChEBI" id="CHEBI:18420"/>
    </cofactor>
</comment>
<evidence type="ECO:0000256" key="1">
    <source>
        <dbReference type="ARBA" id="ARBA00002901"/>
    </source>
</evidence>
<feature type="compositionally biased region" description="Low complexity" evidence="6">
    <location>
        <begin position="164"/>
        <end position="173"/>
    </location>
</feature>
<dbReference type="Gene3D" id="2.170.190.11">
    <property type="entry name" value="Molybdopterin biosynthesis moea protein, domain 3"/>
    <property type="match status" value="1"/>
</dbReference>
<evidence type="ECO:0000256" key="2">
    <source>
        <dbReference type="ARBA" id="ARBA00010763"/>
    </source>
</evidence>
<dbReference type="PANTHER" id="PTHR10192">
    <property type="entry name" value="MOLYBDOPTERIN BIOSYNTHESIS PROTEIN"/>
    <property type="match status" value="1"/>
</dbReference>
<feature type="domain" description="MoaB/Mog" evidence="7">
    <location>
        <begin position="258"/>
        <end position="431"/>
    </location>
</feature>
<accession>A0A7X0F2Z6</accession>
<dbReference type="InterPro" id="IPR036425">
    <property type="entry name" value="MoaB/Mog-like_dom_sf"/>
</dbReference>
<keyword evidence="9" id="KW-1185">Reference proteome</keyword>
<dbReference type="EC" id="2.10.1.1" evidence="5"/>
<comment type="catalytic activity">
    <reaction evidence="4">
        <text>adenylyl-molybdopterin + molybdate = Mo-molybdopterin + AMP + H(+)</text>
        <dbReference type="Rhea" id="RHEA:35047"/>
        <dbReference type="ChEBI" id="CHEBI:15378"/>
        <dbReference type="ChEBI" id="CHEBI:36264"/>
        <dbReference type="ChEBI" id="CHEBI:62727"/>
        <dbReference type="ChEBI" id="CHEBI:71302"/>
        <dbReference type="ChEBI" id="CHEBI:456215"/>
        <dbReference type="EC" id="2.10.1.1"/>
    </reaction>
</comment>
<dbReference type="Gene3D" id="2.40.340.10">
    <property type="entry name" value="MoeA, C-terminal, domain IV"/>
    <property type="match status" value="1"/>
</dbReference>
<dbReference type="Pfam" id="PF00994">
    <property type="entry name" value="MoCF_biosynth"/>
    <property type="match status" value="1"/>
</dbReference>
<dbReference type="GO" id="GO:0061599">
    <property type="term" value="F:molybdopterin molybdotransferase activity"/>
    <property type="evidence" value="ECO:0007669"/>
    <property type="project" value="UniProtKB-UniRule"/>
</dbReference>
<dbReference type="InterPro" id="IPR005110">
    <property type="entry name" value="MoeA_linker/N"/>
</dbReference>
<evidence type="ECO:0000256" key="6">
    <source>
        <dbReference type="SAM" id="MobiDB-lite"/>
    </source>
</evidence>
<feature type="region of interest" description="Disordered" evidence="6">
    <location>
        <begin position="164"/>
        <end position="203"/>
    </location>
</feature>